<dbReference type="PANTHER" id="PTHR43760:SF1">
    <property type="entry name" value="ENDORIBONUCLEASE L-PSP_CHORISMATE MUTASE-LIKE DOMAIN-CONTAINING PROTEIN"/>
    <property type="match status" value="1"/>
</dbReference>
<accession>A0ABW3DIT6</accession>
<evidence type="ECO:0000259" key="1">
    <source>
        <dbReference type="Pfam" id="PF14588"/>
    </source>
</evidence>
<reference evidence="3" key="1">
    <citation type="journal article" date="2019" name="Int. J. Syst. Evol. Microbiol.">
        <title>The Global Catalogue of Microorganisms (GCM) 10K type strain sequencing project: providing services to taxonomists for standard genome sequencing and annotation.</title>
        <authorList>
            <consortium name="The Broad Institute Genomics Platform"/>
            <consortium name="The Broad Institute Genome Sequencing Center for Infectious Disease"/>
            <person name="Wu L."/>
            <person name="Ma J."/>
        </authorList>
    </citation>
    <scope>NUCLEOTIDE SEQUENCE [LARGE SCALE GENOMIC DNA]</scope>
    <source>
        <strain evidence="3">CCUG 57263</strain>
    </source>
</reference>
<dbReference type="RefSeq" id="WP_144933407.1">
    <property type="nucleotide sequence ID" value="NZ_JBHTIU010000106.1"/>
</dbReference>
<dbReference type="PANTHER" id="PTHR43760">
    <property type="entry name" value="ENDORIBONUCLEASE-RELATED"/>
    <property type="match status" value="1"/>
</dbReference>
<comment type="caution">
    <text evidence="2">The sequence shown here is derived from an EMBL/GenBank/DDBJ whole genome shotgun (WGS) entry which is preliminary data.</text>
</comment>
<gene>
    <name evidence="2" type="ORF">ACFQ03_24710</name>
</gene>
<name>A0ABW3DIT6_9BACL</name>
<protein>
    <submittedName>
        <fullName evidence="2">RidA family protein</fullName>
    </submittedName>
</protein>
<evidence type="ECO:0000313" key="3">
    <source>
        <dbReference type="Proteomes" id="UP001597120"/>
    </source>
</evidence>
<keyword evidence="3" id="KW-1185">Reference proteome</keyword>
<proteinExistence type="predicted"/>
<dbReference type="Gene3D" id="3.30.1330.40">
    <property type="entry name" value="RutC-like"/>
    <property type="match status" value="1"/>
</dbReference>
<feature type="domain" description="Endoribonuclease L-PSP/chorismate mutase-like" evidence="1">
    <location>
        <begin position="7"/>
        <end position="143"/>
    </location>
</feature>
<dbReference type="CDD" id="cd02199">
    <property type="entry name" value="YjgF_YER057c_UK114_like_1"/>
    <property type="match status" value="1"/>
</dbReference>
<sequence length="156" mass="17262">MSLADERIKELGLILPKIDLQGKAIVPIRQHGNLLYTSGHGPEREDDGSPIWTGKLGKDLTVEEGYQAARECGIILLAQLKNYLGSLDRVDALVKVLGLVASSEDFYQQPQVMNGFSDLMVDVFGERGKHARSAMGTYVLPKNIPVEIEMIVRIRD</sequence>
<evidence type="ECO:0000313" key="2">
    <source>
        <dbReference type="EMBL" id="MFD0872327.1"/>
    </source>
</evidence>
<dbReference type="Pfam" id="PF14588">
    <property type="entry name" value="YjgF_endoribonc"/>
    <property type="match status" value="1"/>
</dbReference>
<dbReference type="EMBL" id="JBHTIU010000106">
    <property type="protein sequence ID" value="MFD0872327.1"/>
    <property type="molecule type" value="Genomic_DNA"/>
</dbReference>
<dbReference type="SUPFAM" id="SSF55298">
    <property type="entry name" value="YjgF-like"/>
    <property type="match status" value="1"/>
</dbReference>
<dbReference type="Proteomes" id="UP001597120">
    <property type="component" value="Unassembled WGS sequence"/>
</dbReference>
<dbReference type="InterPro" id="IPR013813">
    <property type="entry name" value="Endoribo_LPSP/chorism_mut-like"/>
</dbReference>
<dbReference type="InterPro" id="IPR035959">
    <property type="entry name" value="RutC-like_sf"/>
</dbReference>
<organism evidence="2 3">
    <name type="scientific">Paenibacillus residui</name>
    <dbReference type="NCBI Taxonomy" id="629724"/>
    <lineage>
        <taxon>Bacteria</taxon>
        <taxon>Bacillati</taxon>
        <taxon>Bacillota</taxon>
        <taxon>Bacilli</taxon>
        <taxon>Bacillales</taxon>
        <taxon>Paenibacillaceae</taxon>
        <taxon>Paenibacillus</taxon>
    </lineage>
</organism>